<dbReference type="SUPFAM" id="SSF53474">
    <property type="entry name" value="alpha/beta-Hydrolases"/>
    <property type="match status" value="1"/>
</dbReference>
<gene>
    <name evidence="4" type="ORF">MANT1106_LOCUS10036</name>
</gene>
<dbReference type="InterPro" id="IPR029058">
    <property type="entry name" value="AB_hydrolase_fold"/>
</dbReference>
<dbReference type="Gene3D" id="3.40.50.1820">
    <property type="entry name" value="alpha/beta hydrolase"/>
    <property type="match status" value="1"/>
</dbReference>
<reference evidence="4" key="1">
    <citation type="submission" date="2021-01" db="EMBL/GenBank/DDBJ databases">
        <authorList>
            <person name="Corre E."/>
            <person name="Pelletier E."/>
            <person name="Niang G."/>
            <person name="Scheremetjew M."/>
            <person name="Finn R."/>
            <person name="Kale V."/>
            <person name="Holt S."/>
            <person name="Cochrane G."/>
            <person name="Meng A."/>
            <person name="Brown T."/>
            <person name="Cohen L."/>
        </authorList>
    </citation>
    <scope>NUCLEOTIDE SEQUENCE</scope>
    <source>
        <strain evidence="4">SL-175</strain>
    </source>
</reference>
<evidence type="ECO:0000313" key="4">
    <source>
        <dbReference type="EMBL" id="CAD8707353.1"/>
    </source>
</evidence>
<dbReference type="EMBL" id="HBFC01016884">
    <property type="protein sequence ID" value="CAD8707353.1"/>
    <property type="molecule type" value="Transcribed_RNA"/>
</dbReference>
<sequence length="433" mass="45697">MATPAATCGQRGARATAGALLRTLAPDFLRSIGTLHLNGNLGMSSAPAHATPARSFHGSKSSPLSCTVASIAPSDPSTPTAAAAAAPPLAYELVEPPAGTPGAAEAPTAIILHGLMGSGRNWRTFAKSLATVTAAAGHPWRFALVDHIWHGKTNGELQHRAARNPSLPLRSYTGEEDTDDAHANEAVQLAAVAVAKVVQHIGHHHSSGGYPAAILGHSLGGKIALRYLKIAAATAGAAETGTRESAAVPLQTWSLDSVPTPLGPNDDPHDVDRVLHVIRALPRTFASRDALKTALAAEQGANQFSKDLVDWLGSNLVPKDPALGPTSPLTWVFDVDGASALYASYKRDDHSLDLMLNPPIGREVHVVRAAKSTRWPEDLVEQLRTRAEEGGTLRYHVLPDAGHWLHVDNPGGLRDIIAPELIRLSGLLQERRQ</sequence>
<keyword evidence="2" id="KW-0378">Hydrolase</keyword>
<dbReference type="Pfam" id="PF12697">
    <property type="entry name" value="Abhydrolase_6"/>
    <property type="match status" value="1"/>
</dbReference>
<dbReference type="PANTHER" id="PTHR43248">
    <property type="entry name" value="2-SUCCINYL-6-HYDROXY-2,4-CYCLOHEXADIENE-1-CARBOXYLATE SYNTHASE"/>
    <property type="match status" value="1"/>
</dbReference>
<evidence type="ECO:0000256" key="1">
    <source>
        <dbReference type="ARBA" id="ARBA00010088"/>
    </source>
</evidence>
<protein>
    <recommendedName>
        <fullName evidence="3">AB hydrolase-1 domain-containing protein</fullName>
    </recommendedName>
</protein>
<feature type="domain" description="AB hydrolase-1" evidence="3">
    <location>
        <begin position="110"/>
        <end position="413"/>
    </location>
</feature>
<proteinExistence type="inferred from homology"/>
<evidence type="ECO:0000256" key="2">
    <source>
        <dbReference type="ARBA" id="ARBA00022801"/>
    </source>
</evidence>
<dbReference type="InterPro" id="IPR051601">
    <property type="entry name" value="Serine_prot/Carboxylest_S33"/>
</dbReference>
<dbReference type="GO" id="GO:0016787">
    <property type="term" value="F:hydrolase activity"/>
    <property type="evidence" value="ECO:0007669"/>
    <property type="project" value="UniProtKB-KW"/>
</dbReference>
<organism evidence="4">
    <name type="scientific">Mantoniella antarctica</name>
    <dbReference type="NCBI Taxonomy" id="81844"/>
    <lineage>
        <taxon>Eukaryota</taxon>
        <taxon>Viridiplantae</taxon>
        <taxon>Chlorophyta</taxon>
        <taxon>Mamiellophyceae</taxon>
        <taxon>Mamiellales</taxon>
        <taxon>Mamiellaceae</taxon>
        <taxon>Mantoniella</taxon>
    </lineage>
</organism>
<accession>A0A7S0SIX9</accession>
<comment type="similarity">
    <text evidence="1">Belongs to the peptidase S33 family.</text>
</comment>
<name>A0A7S0SIX9_9CHLO</name>
<dbReference type="InterPro" id="IPR000073">
    <property type="entry name" value="AB_hydrolase_1"/>
</dbReference>
<dbReference type="AlphaFoldDB" id="A0A7S0SIX9"/>
<dbReference type="PANTHER" id="PTHR43248:SF3">
    <property type="entry name" value="AB HYDROLASE-1 DOMAIN-CONTAINING PROTEIN"/>
    <property type="match status" value="1"/>
</dbReference>
<evidence type="ECO:0000259" key="3">
    <source>
        <dbReference type="Pfam" id="PF12697"/>
    </source>
</evidence>